<evidence type="ECO:0000256" key="11">
    <source>
        <dbReference type="ARBA" id="ARBA00023136"/>
    </source>
</evidence>
<dbReference type="InterPro" id="IPR027417">
    <property type="entry name" value="P-loop_NTPase"/>
</dbReference>
<evidence type="ECO:0000256" key="4">
    <source>
        <dbReference type="ARBA" id="ARBA00022519"/>
    </source>
</evidence>
<evidence type="ECO:0000256" key="6">
    <source>
        <dbReference type="ARBA" id="ARBA00022692"/>
    </source>
</evidence>
<keyword evidence="8 18" id="KW-0418">Kinase</keyword>
<accession>A0A2G8SWA3</accession>
<dbReference type="InterPro" id="IPR025669">
    <property type="entry name" value="AAA_dom"/>
</dbReference>
<dbReference type="InterPro" id="IPR003856">
    <property type="entry name" value="LPS_length_determ_N"/>
</dbReference>
<keyword evidence="3" id="KW-1003">Cell membrane</keyword>
<keyword evidence="7" id="KW-0547">Nucleotide-binding</keyword>
<dbReference type="NCBIfam" id="TIGR01007">
    <property type="entry name" value="eps_fam"/>
    <property type="match status" value="1"/>
</dbReference>
<keyword evidence="9" id="KW-0067">ATP-binding</keyword>
<protein>
    <submittedName>
        <fullName evidence="18">Tyrosine protein kinase</fullName>
    </submittedName>
</protein>
<reference evidence="18 19" key="1">
    <citation type="submission" date="2017-10" db="EMBL/GenBank/DDBJ databases">
        <title>Massilia psychrophilum sp. nov., a novel purple-pigmented bacterium isolated from Tianshan glacier, Xinjiang Municipality, China.</title>
        <authorList>
            <person name="Wang H."/>
        </authorList>
    </citation>
    <scope>NUCLEOTIDE SEQUENCE [LARGE SCALE GENOMIC DNA]</scope>
    <source>
        <strain evidence="18 19">JCM 30813</strain>
    </source>
</reference>
<evidence type="ECO:0000313" key="18">
    <source>
        <dbReference type="EMBL" id="PIL38041.1"/>
    </source>
</evidence>
<keyword evidence="5" id="KW-0808">Transferase</keyword>
<comment type="catalytic activity">
    <reaction evidence="13">
        <text>L-tyrosyl-[protein] + ATP = O-phospho-L-tyrosyl-[protein] + ADP + H(+)</text>
        <dbReference type="Rhea" id="RHEA:10596"/>
        <dbReference type="Rhea" id="RHEA-COMP:10136"/>
        <dbReference type="Rhea" id="RHEA-COMP:20101"/>
        <dbReference type="ChEBI" id="CHEBI:15378"/>
        <dbReference type="ChEBI" id="CHEBI:30616"/>
        <dbReference type="ChEBI" id="CHEBI:46858"/>
        <dbReference type="ChEBI" id="CHEBI:61978"/>
        <dbReference type="ChEBI" id="CHEBI:456216"/>
    </reaction>
</comment>
<evidence type="ECO:0000256" key="2">
    <source>
        <dbReference type="ARBA" id="ARBA00008883"/>
    </source>
</evidence>
<feature type="domain" description="Polysaccharide chain length determinant N-terminal" evidence="15">
    <location>
        <begin position="39"/>
        <end position="128"/>
    </location>
</feature>
<evidence type="ECO:0000259" key="15">
    <source>
        <dbReference type="Pfam" id="PF02706"/>
    </source>
</evidence>
<evidence type="ECO:0000256" key="1">
    <source>
        <dbReference type="ARBA" id="ARBA00004429"/>
    </source>
</evidence>
<dbReference type="Pfam" id="PF13614">
    <property type="entry name" value="AAA_31"/>
    <property type="match status" value="1"/>
</dbReference>
<organism evidence="18 19">
    <name type="scientific">Massilia psychrophila</name>
    <dbReference type="NCBI Taxonomy" id="1603353"/>
    <lineage>
        <taxon>Bacteria</taxon>
        <taxon>Pseudomonadati</taxon>
        <taxon>Pseudomonadota</taxon>
        <taxon>Betaproteobacteria</taxon>
        <taxon>Burkholderiales</taxon>
        <taxon>Oxalobacteraceae</taxon>
        <taxon>Telluria group</taxon>
        <taxon>Massilia</taxon>
    </lineage>
</organism>
<dbReference type="InterPro" id="IPR005702">
    <property type="entry name" value="Wzc-like_C"/>
</dbReference>
<keyword evidence="10 14" id="KW-1133">Transmembrane helix</keyword>
<evidence type="ECO:0000256" key="5">
    <source>
        <dbReference type="ARBA" id="ARBA00022679"/>
    </source>
</evidence>
<evidence type="ECO:0000259" key="16">
    <source>
        <dbReference type="Pfam" id="PF13614"/>
    </source>
</evidence>
<evidence type="ECO:0000256" key="7">
    <source>
        <dbReference type="ARBA" id="ARBA00022741"/>
    </source>
</evidence>
<dbReference type="Proteomes" id="UP000228593">
    <property type="component" value="Unassembled WGS sequence"/>
</dbReference>
<dbReference type="InterPro" id="IPR050445">
    <property type="entry name" value="Bact_polysacc_biosynth/exp"/>
</dbReference>
<keyword evidence="6 14" id="KW-0812">Transmembrane</keyword>
<dbReference type="AlphaFoldDB" id="A0A2G8SWA3"/>
<evidence type="ECO:0000256" key="10">
    <source>
        <dbReference type="ARBA" id="ARBA00022989"/>
    </source>
</evidence>
<comment type="caution">
    <text evidence="18">The sequence shown here is derived from an EMBL/GenBank/DDBJ whole genome shotgun (WGS) entry which is preliminary data.</text>
</comment>
<dbReference type="GO" id="GO:0004713">
    <property type="term" value="F:protein tyrosine kinase activity"/>
    <property type="evidence" value="ECO:0007669"/>
    <property type="project" value="UniProtKB-KW"/>
</dbReference>
<comment type="similarity">
    <text evidence="2">Belongs to the etk/wzc family.</text>
</comment>
<dbReference type="OrthoDB" id="9808257at2"/>
<evidence type="ECO:0000259" key="17">
    <source>
        <dbReference type="Pfam" id="PF13807"/>
    </source>
</evidence>
<dbReference type="EMBL" id="PDOB01000050">
    <property type="protein sequence ID" value="PIL38041.1"/>
    <property type="molecule type" value="Genomic_DNA"/>
</dbReference>
<evidence type="ECO:0000256" key="13">
    <source>
        <dbReference type="ARBA" id="ARBA00053015"/>
    </source>
</evidence>
<keyword evidence="12" id="KW-0829">Tyrosine-protein kinase</keyword>
<gene>
    <name evidence="18" type="ORF">CR103_20175</name>
</gene>
<dbReference type="SUPFAM" id="SSF52540">
    <property type="entry name" value="P-loop containing nucleoside triphosphate hydrolases"/>
    <property type="match status" value="1"/>
</dbReference>
<evidence type="ECO:0000313" key="19">
    <source>
        <dbReference type="Proteomes" id="UP000228593"/>
    </source>
</evidence>
<keyword evidence="11 14" id="KW-0472">Membrane</keyword>
<proteinExistence type="inferred from homology"/>
<dbReference type="Pfam" id="PF23607">
    <property type="entry name" value="WZC_N"/>
    <property type="match status" value="1"/>
</dbReference>
<feature type="transmembrane region" description="Helical" evidence="14">
    <location>
        <begin position="468"/>
        <end position="487"/>
    </location>
</feature>
<evidence type="ECO:0000256" key="9">
    <source>
        <dbReference type="ARBA" id="ARBA00022840"/>
    </source>
</evidence>
<keyword evidence="19" id="KW-1185">Reference proteome</keyword>
<dbReference type="GO" id="GO:0005524">
    <property type="term" value="F:ATP binding"/>
    <property type="evidence" value="ECO:0007669"/>
    <property type="project" value="UniProtKB-KW"/>
</dbReference>
<keyword evidence="4" id="KW-0997">Cell inner membrane</keyword>
<dbReference type="Gene3D" id="3.40.50.300">
    <property type="entry name" value="P-loop containing nucleotide triphosphate hydrolases"/>
    <property type="match status" value="1"/>
</dbReference>
<dbReference type="GO" id="GO:0005886">
    <property type="term" value="C:plasma membrane"/>
    <property type="evidence" value="ECO:0007669"/>
    <property type="project" value="UniProtKB-SubCell"/>
</dbReference>
<evidence type="ECO:0000256" key="12">
    <source>
        <dbReference type="ARBA" id="ARBA00023137"/>
    </source>
</evidence>
<feature type="domain" description="AAA" evidence="16">
    <location>
        <begin position="579"/>
        <end position="691"/>
    </location>
</feature>
<dbReference type="InterPro" id="IPR032807">
    <property type="entry name" value="GNVR"/>
</dbReference>
<feature type="transmembrane region" description="Helical" evidence="14">
    <location>
        <begin position="51"/>
        <end position="70"/>
    </location>
</feature>
<name>A0A2G8SWA3_9BURK</name>
<evidence type="ECO:0000256" key="14">
    <source>
        <dbReference type="SAM" id="Phobius"/>
    </source>
</evidence>
<dbReference type="PANTHER" id="PTHR32309">
    <property type="entry name" value="TYROSINE-PROTEIN KINASE"/>
    <property type="match status" value="1"/>
</dbReference>
<dbReference type="CDD" id="cd05387">
    <property type="entry name" value="BY-kinase"/>
    <property type="match status" value="1"/>
</dbReference>
<dbReference type="Pfam" id="PF13807">
    <property type="entry name" value="GNVR"/>
    <property type="match status" value="1"/>
</dbReference>
<evidence type="ECO:0000256" key="8">
    <source>
        <dbReference type="ARBA" id="ARBA00022777"/>
    </source>
</evidence>
<dbReference type="Pfam" id="PF02706">
    <property type="entry name" value="Wzz"/>
    <property type="match status" value="1"/>
</dbReference>
<sequence>MTPNTDKPFNSNIMRRDAMLNEHIERQAPDMAKDANTGELKTYFHVIFDNLWLIAAVAFVVGIAGTLYALGTRSVYEANMTLLVEETSPNAGRNILSEASALFETRKATVSEMELLRSRRVIAPVLDTLRLHIDVQPKYFPLIGAAIADARPGELSQPGLFGFGGYVWGREKMDVSTFNVSGAAPNRDFVVTAKADNGYRIRDPQSRTAWDGKVGIPLRVKLANGEIEVMVERIDAKPGAQFLLRRLSKQTRIAGIQNALRITEQGKQSGIVEVRLQGENPELVQATLEEIAREYLRQTLARKREDAEKSLAFLDMQLLPLKAQLDQSEREYSQFRNRNGTVDLVAEARVGVEQSAAARTRRAELQQRKADLLAKYGERHPILVGIDNQLKDMEQEASKEGKLIKAIPAIEQDDTRLARDIKVKSDLYASLSNTAQQLRILAASKTSNVRLVDAPTFPEAPIKPNRSLIISVAVMLGLFLGMVAAFVKRAAATGIDGPKEIEKMLGARVVQVTIPHSSYQQQLIKQSARGARQIPMLARVAPEDPAIEALRGFRAALQYSMPYFRNNIVMITGPTARLGKSFISANGATVIAASGKRVLLIDADLRDGDLHRYFGSEPAPGLHEAVSGAISVDKIIRREVMKNLDFIPTGKWPRNPSEFLTNANFGVLLELMSREYDLVIIDAPRVLGVADALIIGAHAGAVFLLARAGTTSEDEINESIKRLNQAGIAPEGILFNDLKVRRGTPEYQYKPSETRQIDCA</sequence>
<evidence type="ECO:0000256" key="3">
    <source>
        <dbReference type="ARBA" id="ARBA00022475"/>
    </source>
</evidence>
<comment type="subcellular location">
    <subcellularLocation>
        <location evidence="1">Cell inner membrane</location>
        <topology evidence="1">Multi-pass membrane protein</topology>
    </subcellularLocation>
</comment>
<dbReference type="PANTHER" id="PTHR32309:SF32">
    <property type="entry name" value="TYROSINE-PROTEIN KINASE ETK-RELATED"/>
    <property type="match status" value="1"/>
</dbReference>
<feature type="domain" description="Tyrosine-protein kinase G-rich" evidence="17">
    <location>
        <begin position="411"/>
        <end position="490"/>
    </location>
</feature>